<feature type="region of interest" description="Disordered" evidence="1">
    <location>
        <begin position="24"/>
        <end position="102"/>
    </location>
</feature>
<feature type="compositionally biased region" description="Polar residues" evidence="1">
    <location>
        <begin position="200"/>
        <end position="215"/>
    </location>
</feature>
<name>A7TMA5_VANPO</name>
<dbReference type="InParanoid" id="A7TMA5"/>
<proteinExistence type="predicted"/>
<dbReference type="Gene3D" id="2.60.40.640">
    <property type="match status" value="1"/>
</dbReference>
<sequence length="954" mass="106498">MSANHPDLPHRKPSVIRHAISSILGTGSPVEPQPFNRPRRNTTFHSSTGHSNSISPRGIHGSNNHSSHNLLQPIIDDRGKNRRHSTNSISHPNPIHNNKRDSVISSSSDAITFNDSASSSPTIPGSEISFGKEFLTEYLLERGFLPQKVVIDKQNVQISVATSGNCVFLPTMSSTDDEYLSRLNGLVGDDLDFQTEVGSISQSTNTDNANNMQRANTQSSSITNNSQFSTSNNNLTTPSARSSRSSNARQMNQSRTTPSLEVDDSMTNYTVAVILSLKKKLKLSEIKVNLCSRIRIYWHDGVPPTKTFKEEVYHAGSSSWSLTSDNFNLFVPSNVSKSEKIVENKSELRPTVLFKNLDDQNKNYIDKQKTKQNMLKSLNTKSPQYLAPGDYVFILPIIFTNHIPESLYLPSARVGYRLCVAMKTLDNPLSTGASDMPSQDKNSTSHSKINESDHGSNHASKGNSIFNKVKKQLHIQSHSQKSDSDNSNGIYTEYPINIVRAPPPISLSTANKSIYINRVWSNALSYEISFGQKFVPLSGKFPIKIKLAPLIKNISVKRIRVSIVEKITFVSKNLEYEYDQIDILAKDPYNPYYSEFESRRKKDRNLALLEIRTKEKGSRAIREEIIDNCINENLLSYSTIKKESKDKKHEEIVGFNDSITILSNLEFPKYADLDQKTAKTIPPYGIDLFNMEAVPEVSRKDSQSHKGSIVGFLAGRRSSFNAKQPDSPSIKDPRYHETKFTSSSEIPVKYHTKLNKAKRGLYLDSLNFPNIHSRHKLEIMFRICRPDANDPERFRNYEVLIDIPIFLVSELCNSGNLELPTYAVATSEPLLPQEMVLTSPPTFEEAISVPASPVASPILSPLGSPNMGPDFYGDNLNIQQLTLSRQSSISGPSGSMPHSESRGHISSVQNTTMNRTESGNRYNNLDDVLTGSTALSHSFGEVERTTSRKTCEEP</sequence>
<feature type="compositionally biased region" description="Low complexity" evidence="1">
    <location>
        <begin position="886"/>
        <end position="898"/>
    </location>
</feature>
<dbReference type="EMBL" id="DS480421">
    <property type="protein sequence ID" value="EDO16599.1"/>
    <property type="molecule type" value="Genomic_DNA"/>
</dbReference>
<dbReference type="OrthoDB" id="2333384at2759"/>
<keyword evidence="4" id="KW-1185">Reference proteome</keyword>
<evidence type="ECO:0000313" key="4">
    <source>
        <dbReference type="Proteomes" id="UP000000267"/>
    </source>
</evidence>
<organism evidence="4">
    <name type="scientific">Vanderwaltozyma polyspora (strain ATCC 22028 / DSM 70294 / BCRC 21397 / CBS 2163 / NBRC 10782 / NRRL Y-8283 / UCD 57-17)</name>
    <name type="common">Kluyveromyces polysporus</name>
    <dbReference type="NCBI Taxonomy" id="436907"/>
    <lineage>
        <taxon>Eukaryota</taxon>
        <taxon>Fungi</taxon>
        <taxon>Dikarya</taxon>
        <taxon>Ascomycota</taxon>
        <taxon>Saccharomycotina</taxon>
        <taxon>Saccharomycetes</taxon>
        <taxon>Saccharomycetales</taxon>
        <taxon>Saccharomycetaceae</taxon>
        <taxon>Vanderwaltozyma</taxon>
    </lineage>
</organism>
<evidence type="ECO:0000256" key="1">
    <source>
        <dbReference type="SAM" id="MobiDB-lite"/>
    </source>
</evidence>
<feature type="compositionally biased region" description="Low complexity" evidence="1">
    <location>
        <begin position="216"/>
        <end position="255"/>
    </location>
</feature>
<protein>
    <recommendedName>
        <fullName evidence="2">Arrestin C-terminal-like domain-containing protein</fullName>
    </recommendedName>
</protein>
<evidence type="ECO:0000313" key="3">
    <source>
        <dbReference type="EMBL" id="EDO16599.1"/>
    </source>
</evidence>
<dbReference type="InterPro" id="IPR014752">
    <property type="entry name" value="Arrestin-like_C"/>
</dbReference>
<dbReference type="Proteomes" id="UP000000267">
    <property type="component" value="Unassembled WGS sequence"/>
</dbReference>
<dbReference type="FunCoup" id="A7TMA5">
    <property type="interactions" value="86"/>
</dbReference>
<feature type="compositionally biased region" description="Polar residues" evidence="1">
    <location>
        <begin position="43"/>
        <end position="70"/>
    </location>
</feature>
<dbReference type="GeneID" id="5544760"/>
<feature type="compositionally biased region" description="Polar residues" evidence="1">
    <location>
        <begin position="429"/>
        <end position="447"/>
    </location>
</feature>
<dbReference type="KEGG" id="vpo:Kpol_520p20"/>
<dbReference type="PhylomeDB" id="A7TMA5"/>
<feature type="region of interest" description="Disordered" evidence="1">
    <location>
        <begin position="886"/>
        <end position="908"/>
    </location>
</feature>
<feature type="region of interest" description="Disordered" evidence="1">
    <location>
        <begin position="429"/>
        <end position="462"/>
    </location>
</feature>
<dbReference type="AlphaFoldDB" id="A7TMA5"/>
<dbReference type="STRING" id="436907.A7TMA5"/>
<dbReference type="RefSeq" id="XP_001644457.1">
    <property type="nucleotide sequence ID" value="XM_001644407.1"/>
</dbReference>
<evidence type="ECO:0000259" key="2">
    <source>
        <dbReference type="SMART" id="SM01017"/>
    </source>
</evidence>
<dbReference type="eggNOG" id="KOG3780">
    <property type="taxonomic scope" value="Eukaryota"/>
</dbReference>
<dbReference type="OMA" id="NMELPTY"/>
<dbReference type="HOGENOM" id="CLU_006239_0_0_1"/>
<feature type="region of interest" description="Disordered" evidence="1">
    <location>
        <begin position="200"/>
        <end position="261"/>
    </location>
</feature>
<dbReference type="InterPro" id="IPR011022">
    <property type="entry name" value="Arrestin_C-like"/>
</dbReference>
<feature type="domain" description="Arrestin C-terminal-like" evidence="2">
    <location>
        <begin position="520"/>
        <end position="812"/>
    </location>
</feature>
<dbReference type="SMART" id="SM01017">
    <property type="entry name" value="Arrestin_C"/>
    <property type="match status" value="1"/>
</dbReference>
<reference evidence="3 4" key="1">
    <citation type="journal article" date="2007" name="Proc. Natl. Acad. Sci. U.S.A.">
        <title>Independent sorting-out of thousands of duplicated gene pairs in two yeast species descended from a whole-genome duplication.</title>
        <authorList>
            <person name="Scannell D.R."/>
            <person name="Frank A.C."/>
            <person name="Conant G.C."/>
            <person name="Byrne K.P."/>
            <person name="Woolfit M."/>
            <person name="Wolfe K.H."/>
        </authorList>
    </citation>
    <scope>NUCLEOTIDE SEQUENCE [LARGE SCALE GENOMIC DNA]</scope>
    <source>
        <strain evidence="4">ATCC 22028 / DSM 70294 / BCRC 21397 / CBS 2163 / NBRC 10782 / NRRL Y-8283 / UCD 57-17</strain>
    </source>
</reference>
<gene>
    <name evidence="3" type="ORF">Kpol_520p20</name>
</gene>
<accession>A7TMA5</accession>